<feature type="transmembrane region" description="Helical" evidence="14">
    <location>
        <begin position="77"/>
        <end position="95"/>
    </location>
</feature>
<dbReference type="InterPro" id="IPR050365">
    <property type="entry name" value="TIM50"/>
</dbReference>
<keyword evidence="12 14" id="KW-0472">Membrane</keyword>
<evidence type="ECO:0000256" key="7">
    <source>
        <dbReference type="ARBA" id="ARBA00022927"/>
    </source>
</evidence>
<comment type="similarity">
    <text evidence="3 14">Belongs to the TIM50 family.</text>
</comment>
<dbReference type="VEuPathDB" id="VectorBase:PPAI005501"/>
<dbReference type="PROSITE" id="PS50969">
    <property type="entry name" value="FCP1"/>
    <property type="match status" value="1"/>
</dbReference>
<evidence type="ECO:0000256" key="5">
    <source>
        <dbReference type="ARBA" id="ARBA00022692"/>
    </source>
</evidence>
<name>A0A1B0DCG2_PHLPP</name>
<evidence type="ECO:0000256" key="15">
    <source>
        <dbReference type="SAM" id="MobiDB-lite"/>
    </source>
</evidence>
<dbReference type="VEuPathDB" id="VectorBase:PPAPM1_006901"/>
<dbReference type="SMART" id="SM00577">
    <property type="entry name" value="CPDc"/>
    <property type="match status" value="1"/>
</dbReference>
<evidence type="ECO:0000256" key="11">
    <source>
        <dbReference type="ARBA" id="ARBA00023128"/>
    </source>
</evidence>
<dbReference type="AlphaFoldDB" id="A0A1B0DCG2"/>
<evidence type="ECO:0000256" key="9">
    <source>
        <dbReference type="ARBA" id="ARBA00022989"/>
    </source>
</evidence>
<reference evidence="16" key="1">
    <citation type="submission" date="2022-08" db="UniProtKB">
        <authorList>
            <consortium name="EnsemblMetazoa"/>
        </authorList>
    </citation>
    <scope>IDENTIFICATION</scope>
    <source>
        <strain evidence="16">Israel</strain>
    </source>
</reference>
<dbReference type="InterPro" id="IPR023214">
    <property type="entry name" value="HAD_sf"/>
</dbReference>
<keyword evidence="7 14" id="KW-0653">Protein transport</keyword>
<keyword evidence="11 14" id="KW-0496">Mitochondrion</keyword>
<comment type="function">
    <text evidence="1 14">Essential component of the TIM23 complex, a complex that mediates the translocation of transit peptide-containing proteins across the mitochondrial inner membrane.</text>
</comment>
<evidence type="ECO:0000313" key="17">
    <source>
        <dbReference type="Proteomes" id="UP000092462"/>
    </source>
</evidence>
<evidence type="ECO:0000256" key="1">
    <source>
        <dbReference type="ARBA" id="ARBA00002959"/>
    </source>
</evidence>
<dbReference type="PANTHER" id="PTHR12210">
    <property type="entry name" value="DULLARD PROTEIN PHOSPHATASE"/>
    <property type="match status" value="1"/>
</dbReference>
<dbReference type="FunFam" id="3.40.50.1000:FF:000019">
    <property type="entry name" value="Mitochondrial import inner membrane translocase subunit TIM50"/>
    <property type="match status" value="1"/>
</dbReference>
<dbReference type="GO" id="GO:0005744">
    <property type="term" value="C:TIM23 mitochondrial import inner membrane translocase complex"/>
    <property type="evidence" value="ECO:0007669"/>
    <property type="project" value="UniProtKB-UniRule"/>
</dbReference>
<dbReference type="EnsemblMetazoa" id="PPAI005501-RA">
    <property type="protein sequence ID" value="PPAI005501-PA"/>
    <property type="gene ID" value="PPAI005501"/>
</dbReference>
<evidence type="ECO:0000256" key="8">
    <source>
        <dbReference type="ARBA" id="ARBA00022946"/>
    </source>
</evidence>
<evidence type="ECO:0000256" key="10">
    <source>
        <dbReference type="ARBA" id="ARBA00023010"/>
    </source>
</evidence>
<evidence type="ECO:0000256" key="13">
    <source>
        <dbReference type="ARBA" id="ARBA00061911"/>
    </source>
</evidence>
<dbReference type="Pfam" id="PF03031">
    <property type="entry name" value="NIF"/>
    <property type="match status" value="1"/>
</dbReference>
<dbReference type="CDD" id="cd07521">
    <property type="entry name" value="HAD_FCP1-like"/>
    <property type="match status" value="1"/>
</dbReference>
<evidence type="ECO:0000256" key="6">
    <source>
        <dbReference type="ARBA" id="ARBA00022792"/>
    </source>
</evidence>
<keyword evidence="8 14" id="KW-0809">Transit peptide</keyword>
<keyword evidence="10 14" id="KW-0811">Translocation</keyword>
<accession>A0A1B0DCG2</accession>
<dbReference type="EMBL" id="AJVK01030869">
    <property type="status" value="NOT_ANNOTATED_CDS"/>
    <property type="molecule type" value="Genomic_DNA"/>
</dbReference>
<proteinExistence type="inferred from homology"/>
<dbReference type="SUPFAM" id="SSF56784">
    <property type="entry name" value="HAD-like"/>
    <property type="match status" value="1"/>
</dbReference>
<dbReference type="InterPro" id="IPR036412">
    <property type="entry name" value="HAD-like_sf"/>
</dbReference>
<feature type="region of interest" description="Disordered" evidence="15">
    <location>
        <begin position="43"/>
        <end position="69"/>
    </location>
</feature>
<evidence type="ECO:0000256" key="2">
    <source>
        <dbReference type="ARBA" id="ARBA00004434"/>
    </source>
</evidence>
<dbReference type="InterPro" id="IPR004274">
    <property type="entry name" value="FCP1_dom"/>
</dbReference>
<feature type="compositionally biased region" description="Basic and acidic residues" evidence="15">
    <location>
        <begin position="49"/>
        <end position="69"/>
    </location>
</feature>
<sequence>MLPTTGQHKEKFNGDFLGFLAVNKSNQEAQAGPQLLSKLFPHTAVPEKSQQDVEKEQKKQEEESKKEKEKSWKHMKIGFMVFGASAGMLGAWAIYDLGAPERDPAGKVIEDEFSNMPVVQQYFRRMWKNLTYYQKMIQEPSREKLLPDPVKPPYIQPPYTLVLEMKDVLVHPDWTYQTGWRFKKRPGVDNFLEQLARHFEIVVYTADQGMTVFPILDALDPNGYIMYRLVRDATHFVDGHHVKNLDNLNRDLSKVIVVDWDPNSTKLHPENTFNISRWTGNDDCATLFDLVAFLKSK</sequence>
<organism evidence="16 17">
    <name type="scientific">Phlebotomus papatasi</name>
    <name type="common">Sandfly</name>
    <dbReference type="NCBI Taxonomy" id="29031"/>
    <lineage>
        <taxon>Eukaryota</taxon>
        <taxon>Metazoa</taxon>
        <taxon>Ecdysozoa</taxon>
        <taxon>Arthropoda</taxon>
        <taxon>Hexapoda</taxon>
        <taxon>Insecta</taxon>
        <taxon>Pterygota</taxon>
        <taxon>Neoptera</taxon>
        <taxon>Endopterygota</taxon>
        <taxon>Diptera</taxon>
        <taxon>Nematocera</taxon>
        <taxon>Psychodoidea</taxon>
        <taxon>Psychodidae</taxon>
        <taxon>Phlebotomus</taxon>
        <taxon>Phlebotomus</taxon>
    </lineage>
</organism>
<comment type="subunit">
    <text evidence="13">Component of the TIM23 complex at least composed of Tim23, Tim17 (Tim17a1, Tim17a2 or Tim17b1) and a Tim50.</text>
</comment>
<evidence type="ECO:0000256" key="3">
    <source>
        <dbReference type="ARBA" id="ARBA00006344"/>
    </source>
</evidence>
<keyword evidence="4 14" id="KW-0813">Transport</keyword>
<keyword evidence="17" id="KW-1185">Reference proteome</keyword>
<evidence type="ECO:0000256" key="4">
    <source>
        <dbReference type="ARBA" id="ARBA00022448"/>
    </source>
</evidence>
<dbReference type="Gene3D" id="3.40.50.1000">
    <property type="entry name" value="HAD superfamily/HAD-like"/>
    <property type="match status" value="1"/>
</dbReference>
<evidence type="ECO:0000313" key="16">
    <source>
        <dbReference type="EnsemblMetazoa" id="PPAI005501-PA"/>
    </source>
</evidence>
<keyword evidence="6" id="KW-0999">Mitochondrion inner membrane</keyword>
<dbReference type="GO" id="GO:0015031">
    <property type="term" value="P:protein transport"/>
    <property type="evidence" value="ECO:0007669"/>
    <property type="project" value="UniProtKB-KW"/>
</dbReference>
<protein>
    <recommendedName>
        <fullName evidence="14">Mitochondrial import inner membrane translocase subunit TIM50</fullName>
    </recommendedName>
</protein>
<keyword evidence="9 14" id="KW-1133">Transmembrane helix</keyword>
<evidence type="ECO:0000256" key="12">
    <source>
        <dbReference type="ARBA" id="ARBA00023136"/>
    </source>
</evidence>
<comment type="subcellular location">
    <subcellularLocation>
        <location evidence="2 14">Mitochondrion inner membrane</location>
        <topology evidence="2 14">Single-pass membrane protein</topology>
    </subcellularLocation>
</comment>
<dbReference type="Proteomes" id="UP000092462">
    <property type="component" value="Unassembled WGS sequence"/>
</dbReference>
<keyword evidence="5 14" id="KW-0812">Transmembrane</keyword>
<evidence type="ECO:0000256" key="14">
    <source>
        <dbReference type="RuleBase" id="RU365079"/>
    </source>
</evidence>